<dbReference type="PATRIC" id="fig|344882.3.peg.1606"/>
<keyword evidence="1" id="KW-0460">Magnesium</keyword>
<sequence>MSRHRAVLLAAGGSRRLGRPKQLLLRDGEPLVRRVARLALATDADEVLVICGAFEADIRAALQGLPLHCLSHPDWQHGLGSSVRRAATQLQQYDGPVLMLTTDQPALTVSHLQALLQMAAASESGCAATAHTDGQARRAGIPAVVPAMLLRQAGLRADKGLRHQLNALPADRVGWLDAPELWRDLDTPQAMAEAIALGLLDPQ</sequence>
<evidence type="ECO:0000313" key="3">
    <source>
        <dbReference type="EMBL" id="KRG71567.1"/>
    </source>
</evidence>
<keyword evidence="4" id="KW-1185">Reference proteome</keyword>
<dbReference type="InterPro" id="IPR029044">
    <property type="entry name" value="Nucleotide-diphossugar_trans"/>
</dbReference>
<comment type="caution">
    <text evidence="3">The sequence shown here is derived from an EMBL/GenBank/DDBJ whole genome shotgun (WGS) entry which is preliminary data.</text>
</comment>
<dbReference type="PANTHER" id="PTHR43777">
    <property type="entry name" value="MOLYBDENUM COFACTOR CYTIDYLYLTRANSFERASE"/>
    <property type="match status" value="1"/>
</dbReference>
<evidence type="ECO:0000259" key="2">
    <source>
        <dbReference type="Pfam" id="PF12804"/>
    </source>
</evidence>
<protein>
    <recommendedName>
        <fullName evidence="2">MobA-like NTP transferase domain-containing protein</fullName>
    </recommendedName>
</protein>
<evidence type="ECO:0000256" key="1">
    <source>
        <dbReference type="ARBA" id="ARBA00022842"/>
    </source>
</evidence>
<accession>A0A0R0CNV2</accession>
<dbReference type="EMBL" id="LDJL01000002">
    <property type="protein sequence ID" value="KRG71567.1"/>
    <property type="molecule type" value="Genomic_DNA"/>
</dbReference>
<dbReference type="SUPFAM" id="SSF53448">
    <property type="entry name" value="Nucleotide-diphospho-sugar transferases"/>
    <property type="match status" value="1"/>
</dbReference>
<dbReference type="STRING" id="344882.ABB29_02015"/>
<dbReference type="AlphaFoldDB" id="A0A0R0CNV2"/>
<gene>
    <name evidence="3" type="ORF">ABB29_02015</name>
</gene>
<reference evidence="3 4" key="1">
    <citation type="submission" date="2015-05" db="EMBL/GenBank/DDBJ databases">
        <title>Genome sequencing and analysis of members of genus Stenotrophomonas.</title>
        <authorList>
            <person name="Patil P.P."/>
            <person name="Midha S."/>
            <person name="Patil P.B."/>
        </authorList>
    </citation>
    <scope>NUCLEOTIDE SEQUENCE [LARGE SCALE GENOMIC DNA]</scope>
    <source>
        <strain evidence="3 4">DSM 21858</strain>
    </source>
</reference>
<feature type="domain" description="MobA-like NTP transferase" evidence="2">
    <location>
        <begin position="6"/>
        <end position="167"/>
    </location>
</feature>
<dbReference type="RefSeq" id="WP_057656951.1">
    <property type="nucleotide sequence ID" value="NZ_LDJL01000002.1"/>
</dbReference>
<organism evidence="3 4">
    <name type="scientific">Pseudoxanthomonas dokdonensis</name>
    <dbReference type="NCBI Taxonomy" id="344882"/>
    <lineage>
        <taxon>Bacteria</taxon>
        <taxon>Pseudomonadati</taxon>
        <taxon>Pseudomonadota</taxon>
        <taxon>Gammaproteobacteria</taxon>
        <taxon>Lysobacterales</taxon>
        <taxon>Lysobacteraceae</taxon>
        <taxon>Pseudoxanthomonas</taxon>
    </lineage>
</organism>
<dbReference type="PANTHER" id="PTHR43777:SF1">
    <property type="entry name" value="MOLYBDENUM COFACTOR CYTIDYLYLTRANSFERASE"/>
    <property type="match status" value="1"/>
</dbReference>
<name>A0A0R0CNV2_9GAMM</name>
<dbReference type="Pfam" id="PF12804">
    <property type="entry name" value="NTP_transf_3"/>
    <property type="match status" value="1"/>
</dbReference>
<dbReference type="InterPro" id="IPR025877">
    <property type="entry name" value="MobA-like_NTP_Trfase"/>
</dbReference>
<dbReference type="GO" id="GO:0016779">
    <property type="term" value="F:nucleotidyltransferase activity"/>
    <property type="evidence" value="ECO:0007669"/>
    <property type="project" value="UniProtKB-ARBA"/>
</dbReference>
<dbReference type="CDD" id="cd04182">
    <property type="entry name" value="GT_2_like_f"/>
    <property type="match status" value="1"/>
</dbReference>
<proteinExistence type="predicted"/>
<dbReference type="Gene3D" id="3.90.550.10">
    <property type="entry name" value="Spore Coat Polysaccharide Biosynthesis Protein SpsA, Chain A"/>
    <property type="match status" value="1"/>
</dbReference>
<dbReference type="Proteomes" id="UP000052052">
    <property type="component" value="Unassembled WGS sequence"/>
</dbReference>
<evidence type="ECO:0000313" key="4">
    <source>
        <dbReference type="Proteomes" id="UP000052052"/>
    </source>
</evidence>